<dbReference type="InterPro" id="IPR006175">
    <property type="entry name" value="YjgF/YER057c/UK114"/>
</dbReference>
<dbReference type="EMBL" id="MSIE01000004">
    <property type="protein sequence ID" value="OLF18871.1"/>
    <property type="molecule type" value="Genomic_DNA"/>
</dbReference>
<proteinExistence type="inferred from homology"/>
<dbReference type="STRING" id="1912961.BU204_03135"/>
<dbReference type="Proteomes" id="UP000185596">
    <property type="component" value="Unassembled WGS sequence"/>
</dbReference>
<accession>A0A1Q8CWY9</accession>
<dbReference type="PANTHER" id="PTHR11803:SF58">
    <property type="entry name" value="PROTEIN HMF1-RELATED"/>
    <property type="match status" value="1"/>
</dbReference>
<dbReference type="Pfam" id="PF01042">
    <property type="entry name" value="Ribonuc_L-PSP"/>
    <property type="match status" value="1"/>
</dbReference>
<evidence type="ECO:0000256" key="1">
    <source>
        <dbReference type="ARBA" id="ARBA00010552"/>
    </source>
</evidence>
<dbReference type="SUPFAM" id="SSF55298">
    <property type="entry name" value="YjgF-like"/>
    <property type="match status" value="1"/>
</dbReference>
<sequence>MGLELVNPDDLPRPPTYTHVVVATGTRLVFVAGQEPEDARGELVGAGDLAVQARQVFANLGRALAAVGARPDQVAKITIYVVGHRPEYLAVVEAARVELFGTHKPADTIVGVERLARAEYLIEVDAIAVVDG</sequence>
<dbReference type="RefSeq" id="WP_075123996.1">
    <property type="nucleotide sequence ID" value="NZ_MSIE01000004.1"/>
</dbReference>
<dbReference type="InterPro" id="IPR035959">
    <property type="entry name" value="RutC-like_sf"/>
</dbReference>
<reference evidence="2 3" key="1">
    <citation type="submission" date="2016-12" db="EMBL/GenBank/DDBJ databases">
        <title>The draft genome sequence of Actinophytocola sp. 11-183.</title>
        <authorList>
            <person name="Wang W."/>
            <person name="Yuan L."/>
        </authorList>
    </citation>
    <scope>NUCLEOTIDE SEQUENCE [LARGE SCALE GENOMIC DNA]</scope>
    <source>
        <strain evidence="2 3">11-183</strain>
    </source>
</reference>
<dbReference type="PANTHER" id="PTHR11803">
    <property type="entry name" value="2-IMINOBUTANOATE/2-IMINOPROPANOATE DEAMINASE RIDA"/>
    <property type="match status" value="1"/>
</dbReference>
<evidence type="ECO:0000313" key="2">
    <source>
        <dbReference type="EMBL" id="OLF18871.1"/>
    </source>
</evidence>
<comment type="caution">
    <text evidence="2">The sequence shown here is derived from an EMBL/GenBank/DDBJ whole genome shotgun (WGS) entry which is preliminary data.</text>
</comment>
<name>A0A1Q8CWY9_9PSEU</name>
<dbReference type="GO" id="GO:0005829">
    <property type="term" value="C:cytosol"/>
    <property type="evidence" value="ECO:0007669"/>
    <property type="project" value="TreeGrafter"/>
</dbReference>
<organism evidence="2 3">
    <name type="scientific">Actinophytocola xanthii</name>
    <dbReference type="NCBI Taxonomy" id="1912961"/>
    <lineage>
        <taxon>Bacteria</taxon>
        <taxon>Bacillati</taxon>
        <taxon>Actinomycetota</taxon>
        <taxon>Actinomycetes</taxon>
        <taxon>Pseudonocardiales</taxon>
        <taxon>Pseudonocardiaceae</taxon>
    </lineage>
</organism>
<comment type="similarity">
    <text evidence="1">Belongs to the RutC family.</text>
</comment>
<keyword evidence="3" id="KW-1185">Reference proteome</keyword>
<protein>
    <submittedName>
        <fullName evidence="2">Enamine deaminase RidA</fullName>
    </submittedName>
</protein>
<dbReference type="OrthoDB" id="9815126at2"/>
<dbReference type="CDD" id="cd00448">
    <property type="entry name" value="YjgF_YER057c_UK114_family"/>
    <property type="match status" value="1"/>
</dbReference>
<dbReference type="GO" id="GO:0019239">
    <property type="term" value="F:deaminase activity"/>
    <property type="evidence" value="ECO:0007669"/>
    <property type="project" value="TreeGrafter"/>
</dbReference>
<gene>
    <name evidence="2" type="ORF">BU204_03135</name>
</gene>
<dbReference type="Gene3D" id="3.30.1330.40">
    <property type="entry name" value="RutC-like"/>
    <property type="match status" value="1"/>
</dbReference>
<evidence type="ECO:0000313" key="3">
    <source>
        <dbReference type="Proteomes" id="UP000185596"/>
    </source>
</evidence>
<dbReference type="AlphaFoldDB" id="A0A1Q8CWY9"/>